<feature type="region of interest" description="Disordered" evidence="1">
    <location>
        <begin position="393"/>
        <end position="448"/>
    </location>
</feature>
<accession>A0ABQ5SLY8</accession>
<dbReference type="EMBL" id="BSDZ01000094">
    <property type="protein sequence ID" value="GLI70402.1"/>
    <property type="molecule type" value="Genomic_DNA"/>
</dbReference>
<comment type="caution">
    <text evidence="3">The sequence shown here is derived from an EMBL/GenBank/DDBJ whole genome shotgun (WGS) entry which is preliminary data.</text>
</comment>
<sequence length="518" mass="56156">MTSSVSSFVQSFRRPSARMGSWRASVRDLREMSSRPLGVSYVVAAAANQQLTTTPLPPALKAHGFRQSLVAKPITSQQETFWSLQSNFRPLIHTWSKSDLSIETFLLNPIAWLMTLVYRIQSIVFGLFTTPQHNAPAQPMLDSAVSGVPASSRSTATSSLKQPTSRRCPAGRFMPSSTWKDANEVTALVAVGGPAAVLKQRSAGPIAALAVSTVAALAFGCYLLVRRWKTIAETQREQAQRLAVKKEYLARQKQRFQRALVVDSVNLDLPLIKDMDVQSGPARVENFLSNATKQRDSSLSNSAPTLAGESLRQWQQFMAASRAKEVTNVTGNQWGGRSQAGHLADRPYVALDERMLADLSERIRRANELSSAGDAVPPRPVITFEQLYANNQESDDEAMARRAAERKARWQKQQAAGSVTGNGAAHRNKVATRPPSAPPKPPKKLAPVTVTASSVGKFRPKTISAGNPFAVGLFTAPMNAAPPSSVCPTAPAASRNTSVRSNNTMLIESPTSSGFTHR</sequence>
<evidence type="ECO:0000256" key="2">
    <source>
        <dbReference type="SAM" id="Phobius"/>
    </source>
</evidence>
<feature type="region of interest" description="Disordered" evidence="1">
    <location>
        <begin position="142"/>
        <end position="167"/>
    </location>
</feature>
<keyword evidence="2" id="KW-0472">Membrane</keyword>
<evidence type="ECO:0000313" key="3">
    <source>
        <dbReference type="EMBL" id="GLI70402.1"/>
    </source>
</evidence>
<proteinExistence type="predicted"/>
<keyword evidence="4" id="KW-1185">Reference proteome</keyword>
<name>A0ABQ5SLY8_9CHLO</name>
<organism evidence="3 4">
    <name type="scientific">Volvox africanus</name>
    <dbReference type="NCBI Taxonomy" id="51714"/>
    <lineage>
        <taxon>Eukaryota</taxon>
        <taxon>Viridiplantae</taxon>
        <taxon>Chlorophyta</taxon>
        <taxon>core chlorophytes</taxon>
        <taxon>Chlorophyceae</taxon>
        <taxon>CS clade</taxon>
        <taxon>Chlamydomonadales</taxon>
        <taxon>Volvocaceae</taxon>
        <taxon>Volvox</taxon>
    </lineage>
</organism>
<gene>
    <name evidence="3" type="ORF">VaNZ11_015122</name>
</gene>
<keyword evidence="2" id="KW-0812">Transmembrane</keyword>
<evidence type="ECO:0000313" key="4">
    <source>
        <dbReference type="Proteomes" id="UP001165090"/>
    </source>
</evidence>
<keyword evidence="2" id="KW-1133">Transmembrane helix</keyword>
<protein>
    <recommendedName>
        <fullName evidence="5">Transmembrane protein</fullName>
    </recommendedName>
</protein>
<dbReference type="Proteomes" id="UP001165090">
    <property type="component" value="Unassembled WGS sequence"/>
</dbReference>
<reference evidence="3 4" key="1">
    <citation type="journal article" date="2023" name="IScience">
        <title>Expanded male sex-determining region conserved during the evolution of homothallism in the green alga Volvox.</title>
        <authorList>
            <person name="Yamamoto K."/>
            <person name="Matsuzaki R."/>
            <person name="Mahakham W."/>
            <person name="Heman W."/>
            <person name="Sekimoto H."/>
            <person name="Kawachi M."/>
            <person name="Minakuchi Y."/>
            <person name="Toyoda A."/>
            <person name="Nozaki H."/>
        </authorList>
    </citation>
    <scope>NUCLEOTIDE SEQUENCE [LARGE SCALE GENOMIC DNA]</scope>
    <source>
        <strain evidence="3 4">NIES-4468</strain>
    </source>
</reference>
<feature type="non-terminal residue" evidence="3">
    <location>
        <position position="518"/>
    </location>
</feature>
<feature type="compositionally biased region" description="Polar residues" evidence="1">
    <location>
        <begin position="149"/>
        <end position="165"/>
    </location>
</feature>
<evidence type="ECO:0000256" key="1">
    <source>
        <dbReference type="SAM" id="MobiDB-lite"/>
    </source>
</evidence>
<feature type="compositionally biased region" description="Basic and acidic residues" evidence="1">
    <location>
        <begin position="398"/>
        <end position="408"/>
    </location>
</feature>
<evidence type="ECO:0008006" key="5">
    <source>
        <dbReference type="Google" id="ProtNLM"/>
    </source>
</evidence>
<feature type="transmembrane region" description="Helical" evidence="2">
    <location>
        <begin position="206"/>
        <end position="225"/>
    </location>
</feature>